<comment type="similarity">
    <text evidence="2 8">Belongs to the cutinase family.</text>
</comment>
<dbReference type="GO" id="GO:0005576">
    <property type="term" value="C:extracellular region"/>
    <property type="evidence" value="ECO:0007669"/>
    <property type="project" value="UniProtKB-SubCell"/>
</dbReference>
<dbReference type="Gene3D" id="3.40.50.1820">
    <property type="entry name" value="alpha/beta hydrolase"/>
    <property type="match status" value="1"/>
</dbReference>
<organism evidence="9 10">
    <name type="scientific">Mycolicibacterium insubricum</name>
    <dbReference type="NCBI Taxonomy" id="444597"/>
    <lineage>
        <taxon>Bacteria</taxon>
        <taxon>Bacillati</taxon>
        <taxon>Actinomycetota</taxon>
        <taxon>Actinomycetes</taxon>
        <taxon>Mycobacteriales</taxon>
        <taxon>Mycobacteriaceae</taxon>
        <taxon>Mycolicibacterium</taxon>
    </lineage>
</organism>
<dbReference type="PANTHER" id="PTHR33630:SF9">
    <property type="entry name" value="CUTINASE 4"/>
    <property type="match status" value="1"/>
</dbReference>
<dbReference type="Pfam" id="PF01083">
    <property type="entry name" value="Cutinase"/>
    <property type="match status" value="1"/>
</dbReference>
<feature type="signal peptide" evidence="8">
    <location>
        <begin position="1"/>
        <end position="30"/>
    </location>
</feature>
<comment type="caution">
    <text evidence="9">The sequence shown here is derived from an EMBL/GenBank/DDBJ whole genome shotgun (WGS) entry which is preliminary data.</text>
</comment>
<evidence type="ECO:0000256" key="1">
    <source>
        <dbReference type="ARBA" id="ARBA00004613"/>
    </source>
</evidence>
<protein>
    <recommendedName>
        <fullName evidence="8">Cutinase</fullName>
        <ecNumber evidence="8">3.1.1.-</ecNumber>
    </recommendedName>
</protein>
<evidence type="ECO:0000256" key="8">
    <source>
        <dbReference type="RuleBase" id="RU361263"/>
    </source>
</evidence>
<evidence type="ECO:0000256" key="3">
    <source>
        <dbReference type="ARBA" id="ARBA00022487"/>
    </source>
</evidence>
<accession>A0A1X0D1Y3</accession>
<name>A0A1X0D1Y3_9MYCO</name>
<evidence type="ECO:0000256" key="2">
    <source>
        <dbReference type="ARBA" id="ARBA00007534"/>
    </source>
</evidence>
<dbReference type="STRING" id="444597.BST26_17360"/>
<dbReference type="RefSeq" id="WP_110810931.1">
    <property type="nucleotide sequence ID" value="NZ_AP022618.1"/>
</dbReference>
<comment type="subcellular location">
    <subcellularLocation>
        <location evidence="1 8">Secreted</location>
    </subcellularLocation>
</comment>
<evidence type="ECO:0000256" key="4">
    <source>
        <dbReference type="ARBA" id="ARBA00022525"/>
    </source>
</evidence>
<evidence type="ECO:0000313" key="10">
    <source>
        <dbReference type="Proteomes" id="UP000192801"/>
    </source>
</evidence>
<sequence>MPANRSPRRFRAVRALIALAAAPVAVGLSAALPTTAVPSAHAAGCNDIEVVWARGTTEDPGVGRVGNAFVQALRGKVGGRSVGAYGVIYPASYDFLQATAGANDASWHIQWVMDNCPATRIVLGGYSQGAAVVDALAAVPVPGLGFDAPLPGNAPEHIAGLVTFGNPAGKFGMSLANSPVWAGRAIDLCNAGDPVCNLGIFDATDVEAHRAYAGGPAYQAAGFIAGLL</sequence>
<evidence type="ECO:0000256" key="6">
    <source>
        <dbReference type="ARBA" id="ARBA00022801"/>
    </source>
</evidence>
<evidence type="ECO:0000256" key="7">
    <source>
        <dbReference type="ARBA" id="ARBA00023157"/>
    </source>
</evidence>
<keyword evidence="6 8" id="KW-0378">Hydrolase</keyword>
<feature type="chain" id="PRO_5041746089" description="Cutinase" evidence="8">
    <location>
        <begin position="31"/>
        <end position="228"/>
    </location>
</feature>
<evidence type="ECO:0000256" key="5">
    <source>
        <dbReference type="ARBA" id="ARBA00022729"/>
    </source>
</evidence>
<dbReference type="OrthoDB" id="3690529at2"/>
<dbReference type="AlphaFoldDB" id="A0A1X0D1Y3"/>
<gene>
    <name evidence="9" type="ORF">BST26_17360</name>
</gene>
<dbReference type="SUPFAM" id="SSF53474">
    <property type="entry name" value="alpha/beta-Hydrolases"/>
    <property type="match status" value="1"/>
</dbReference>
<dbReference type="EC" id="3.1.1.-" evidence="8"/>
<dbReference type="PANTHER" id="PTHR33630">
    <property type="entry name" value="CUTINASE RV1984C-RELATED-RELATED"/>
    <property type="match status" value="1"/>
</dbReference>
<keyword evidence="5 8" id="KW-0732">Signal</keyword>
<proteinExistence type="inferred from homology"/>
<dbReference type="InterPro" id="IPR000675">
    <property type="entry name" value="Cutinase/axe"/>
</dbReference>
<evidence type="ECO:0000313" key="9">
    <source>
        <dbReference type="EMBL" id="ORA66345.1"/>
    </source>
</evidence>
<dbReference type="InterPro" id="IPR029058">
    <property type="entry name" value="AB_hydrolase_fold"/>
</dbReference>
<keyword evidence="7" id="KW-1015">Disulfide bond</keyword>
<dbReference type="GO" id="GO:0052689">
    <property type="term" value="F:carboxylic ester hydrolase activity"/>
    <property type="evidence" value="ECO:0007669"/>
    <property type="project" value="UniProtKB-KW"/>
</dbReference>
<keyword evidence="3 8" id="KW-0719">Serine esterase</keyword>
<comment type="function">
    <text evidence="8">Catalyzes the hydrolysis of complex carboxylic polyesters found in the cell wall of plants. Degrades cutin, a macromolecule that forms the structure of the plant cuticle.</text>
</comment>
<keyword evidence="4 8" id="KW-0964">Secreted</keyword>
<keyword evidence="10" id="KW-1185">Reference proteome</keyword>
<dbReference type="InterPro" id="IPR043580">
    <property type="entry name" value="CUTINASE_1"/>
</dbReference>
<dbReference type="EMBL" id="MVHS01000052">
    <property type="protein sequence ID" value="ORA66345.1"/>
    <property type="molecule type" value="Genomic_DNA"/>
</dbReference>
<dbReference type="SMART" id="SM01110">
    <property type="entry name" value="Cutinase"/>
    <property type="match status" value="1"/>
</dbReference>
<reference evidence="9 10" key="1">
    <citation type="submission" date="2016-12" db="EMBL/GenBank/DDBJ databases">
        <title>The new phylogeny of genus Mycobacterium.</title>
        <authorList>
            <person name="Tortoli E."/>
            <person name="Trovato A."/>
            <person name="Cirillo D.M."/>
        </authorList>
    </citation>
    <scope>NUCLEOTIDE SEQUENCE [LARGE SCALE GENOMIC DNA]</scope>
    <source>
        <strain evidence="9 10">DSM 45130</strain>
    </source>
</reference>
<dbReference type="Proteomes" id="UP000192801">
    <property type="component" value="Unassembled WGS sequence"/>
</dbReference>
<dbReference type="PROSITE" id="PS00155">
    <property type="entry name" value="CUTINASE_1"/>
    <property type="match status" value="1"/>
</dbReference>